<keyword evidence="2" id="KW-1185">Reference proteome</keyword>
<dbReference type="OrthoDB" id="849114at2"/>
<evidence type="ECO:0008006" key="3">
    <source>
        <dbReference type="Google" id="ProtNLM"/>
    </source>
</evidence>
<comment type="caution">
    <text evidence="1">The sequence shown here is derived from an EMBL/GenBank/DDBJ whole genome shotgun (WGS) entry which is preliminary data.</text>
</comment>
<proteinExistence type="predicted"/>
<protein>
    <recommendedName>
        <fullName evidence="3">Deoxyuridine 5'-triphosphate nucleotidohydrolase</fullName>
    </recommendedName>
</protein>
<dbReference type="InterPro" id="IPR025634">
    <property type="entry name" value="DUF4292"/>
</dbReference>
<dbReference type="Proteomes" id="UP000077013">
    <property type="component" value="Unassembled WGS sequence"/>
</dbReference>
<name>A0A167J0E9_9FLAO</name>
<gene>
    <name evidence="1" type="ORF">ULVI_05505</name>
</gene>
<dbReference type="EMBL" id="LRXL01000026">
    <property type="protein sequence ID" value="OAB80194.1"/>
    <property type="molecule type" value="Genomic_DNA"/>
</dbReference>
<reference evidence="1 2" key="1">
    <citation type="submission" date="2016-02" db="EMBL/GenBank/DDBJ databases">
        <title>Ulvibacter sp. LPB0005, isolated from Thais luteostoma.</title>
        <authorList>
            <person name="Shin S.-K."/>
            <person name="Yi H."/>
        </authorList>
    </citation>
    <scope>NUCLEOTIDE SEQUENCE [LARGE SCALE GENOMIC DNA]</scope>
    <source>
        <strain evidence="1 2">LPB0005</strain>
    </source>
</reference>
<dbReference type="Gene3D" id="2.50.20.10">
    <property type="entry name" value="Lipoprotein localisation LolA/LolB/LppX"/>
    <property type="match status" value="1"/>
</dbReference>
<evidence type="ECO:0000313" key="2">
    <source>
        <dbReference type="Proteomes" id="UP000077013"/>
    </source>
</evidence>
<dbReference type="RefSeq" id="WP_068590532.1">
    <property type="nucleotide sequence ID" value="NZ_LRXL01000026.1"/>
</dbReference>
<sequence>MSYKPFLITLLVFVLAACGGAKNIKGSNTANNNLSVKNILATHEAASPNFETMAARVLVAYEDSDKSQSITVSLRMEKDKTIWVKASVLGITLAKVLITPTSVSYYETIGNTYFEGDFALLSEWLGTDIDFQKAQSILLGQSIFRLNASAYTSTVQNNTYKLFPKQQPANFIHSVFLNPENFKVASETLSQPNDKRLLSVRYGDYQMVENNFFPSEVVINTTEADEKTKIDIVYRNIDLNVSISFPFTIPDGYDEIQLN</sequence>
<dbReference type="AlphaFoldDB" id="A0A167J0E9"/>
<dbReference type="STRING" id="1763537.ULVI_05505"/>
<dbReference type="Pfam" id="PF14125">
    <property type="entry name" value="DUF4292"/>
    <property type="match status" value="1"/>
</dbReference>
<organism evidence="1 2">
    <name type="scientific">Cochleicola gelatinilyticus</name>
    <dbReference type="NCBI Taxonomy" id="1763537"/>
    <lineage>
        <taxon>Bacteria</taxon>
        <taxon>Pseudomonadati</taxon>
        <taxon>Bacteroidota</taxon>
        <taxon>Flavobacteriia</taxon>
        <taxon>Flavobacteriales</taxon>
        <taxon>Flavobacteriaceae</taxon>
        <taxon>Cochleicola</taxon>
    </lineage>
</organism>
<dbReference type="PROSITE" id="PS51257">
    <property type="entry name" value="PROKAR_LIPOPROTEIN"/>
    <property type="match status" value="1"/>
</dbReference>
<accession>A0A167J0E9</accession>
<evidence type="ECO:0000313" key="1">
    <source>
        <dbReference type="EMBL" id="OAB80194.1"/>
    </source>
</evidence>